<feature type="region of interest" description="Disordered" evidence="2">
    <location>
        <begin position="74"/>
        <end position="95"/>
    </location>
</feature>
<keyword evidence="5" id="KW-1185">Reference proteome</keyword>
<evidence type="ECO:0000256" key="1">
    <source>
        <dbReference type="ARBA" id="ARBA00023125"/>
    </source>
</evidence>
<dbReference type="SMART" id="SM00530">
    <property type="entry name" value="HTH_XRE"/>
    <property type="match status" value="1"/>
</dbReference>
<dbReference type="GO" id="GO:0003677">
    <property type="term" value="F:DNA binding"/>
    <property type="evidence" value="ECO:0007669"/>
    <property type="project" value="UniProtKB-KW"/>
</dbReference>
<evidence type="ECO:0000313" key="5">
    <source>
        <dbReference type="Proteomes" id="UP000274661"/>
    </source>
</evidence>
<sequence>MNRAERVGARIKRFRELAGLSKSELARRVGVSPTAVNNWEDQGVMPRMEVVLRLEKVLEVDWMQLMSARSDDNVSAPFAADAPAPGQPEPSRRERLDRYRREIADLFDVAPEQVDIVIRH</sequence>
<dbReference type="Pfam" id="PF01381">
    <property type="entry name" value="HTH_3"/>
    <property type="match status" value="1"/>
</dbReference>
<dbReference type="AlphaFoldDB" id="A0A429V801"/>
<organism evidence="4 5">
    <name type="scientific">Sphingomonas ginkgonis</name>
    <dbReference type="NCBI Taxonomy" id="2315330"/>
    <lineage>
        <taxon>Bacteria</taxon>
        <taxon>Pseudomonadati</taxon>
        <taxon>Pseudomonadota</taxon>
        <taxon>Alphaproteobacteria</taxon>
        <taxon>Sphingomonadales</taxon>
        <taxon>Sphingomonadaceae</taxon>
        <taxon>Sphingomonas</taxon>
    </lineage>
</organism>
<feature type="domain" description="HTH cro/C1-type" evidence="3">
    <location>
        <begin position="11"/>
        <end position="65"/>
    </location>
</feature>
<evidence type="ECO:0000256" key="2">
    <source>
        <dbReference type="SAM" id="MobiDB-lite"/>
    </source>
</evidence>
<dbReference type="PANTHER" id="PTHR46797">
    <property type="entry name" value="HTH-TYPE TRANSCRIPTIONAL REGULATOR"/>
    <property type="match status" value="1"/>
</dbReference>
<gene>
    <name evidence="4" type="ORF">HMF7854_03650</name>
</gene>
<dbReference type="SUPFAM" id="SSF47413">
    <property type="entry name" value="lambda repressor-like DNA-binding domains"/>
    <property type="match status" value="1"/>
</dbReference>
<dbReference type="OrthoDB" id="9794834at2"/>
<dbReference type="InterPro" id="IPR010982">
    <property type="entry name" value="Lambda_DNA-bd_dom_sf"/>
</dbReference>
<proteinExistence type="predicted"/>
<dbReference type="EMBL" id="RWJF01000001">
    <property type="protein sequence ID" value="RST30022.1"/>
    <property type="molecule type" value="Genomic_DNA"/>
</dbReference>
<comment type="caution">
    <text evidence="4">The sequence shown here is derived from an EMBL/GenBank/DDBJ whole genome shotgun (WGS) entry which is preliminary data.</text>
</comment>
<dbReference type="Gene3D" id="1.10.260.40">
    <property type="entry name" value="lambda repressor-like DNA-binding domains"/>
    <property type="match status" value="1"/>
</dbReference>
<dbReference type="InterPro" id="IPR050807">
    <property type="entry name" value="TransReg_Diox_bact_type"/>
</dbReference>
<dbReference type="GO" id="GO:0003700">
    <property type="term" value="F:DNA-binding transcription factor activity"/>
    <property type="evidence" value="ECO:0007669"/>
    <property type="project" value="TreeGrafter"/>
</dbReference>
<dbReference type="PANTHER" id="PTHR46797:SF1">
    <property type="entry name" value="METHYLPHOSPHONATE SYNTHASE"/>
    <property type="match status" value="1"/>
</dbReference>
<dbReference type="GO" id="GO:0005829">
    <property type="term" value="C:cytosol"/>
    <property type="evidence" value="ECO:0007669"/>
    <property type="project" value="TreeGrafter"/>
</dbReference>
<dbReference type="PROSITE" id="PS50943">
    <property type="entry name" value="HTH_CROC1"/>
    <property type="match status" value="1"/>
</dbReference>
<accession>A0A429V801</accession>
<evidence type="ECO:0000259" key="3">
    <source>
        <dbReference type="PROSITE" id="PS50943"/>
    </source>
</evidence>
<dbReference type="InterPro" id="IPR001387">
    <property type="entry name" value="Cro/C1-type_HTH"/>
</dbReference>
<dbReference type="RefSeq" id="WP_126717857.1">
    <property type="nucleotide sequence ID" value="NZ_RWJF01000001.1"/>
</dbReference>
<keyword evidence="1" id="KW-0238">DNA-binding</keyword>
<protein>
    <submittedName>
        <fullName evidence="4">XRE family transcriptional regulator</fullName>
    </submittedName>
</protein>
<name>A0A429V801_9SPHN</name>
<evidence type="ECO:0000313" key="4">
    <source>
        <dbReference type="EMBL" id="RST30022.1"/>
    </source>
</evidence>
<reference evidence="4 5" key="1">
    <citation type="submission" date="2018-12" db="EMBL/GenBank/DDBJ databases">
        <title>Sphingomonas sp. HMF7854 Genome sequencing and assembly.</title>
        <authorList>
            <person name="Cha I."/>
            <person name="Kang H."/>
            <person name="Kim H."/>
            <person name="Kang J."/>
            <person name="Joh K."/>
        </authorList>
    </citation>
    <scope>NUCLEOTIDE SEQUENCE [LARGE SCALE GENOMIC DNA]</scope>
    <source>
        <strain evidence="4 5">HMF7854</strain>
    </source>
</reference>
<dbReference type="CDD" id="cd00093">
    <property type="entry name" value="HTH_XRE"/>
    <property type="match status" value="1"/>
</dbReference>
<dbReference type="Proteomes" id="UP000274661">
    <property type="component" value="Unassembled WGS sequence"/>
</dbReference>